<proteinExistence type="predicted"/>
<dbReference type="InterPro" id="IPR004244">
    <property type="entry name" value="Transposase_22"/>
</dbReference>
<evidence type="ECO:0000313" key="1">
    <source>
        <dbReference type="EMBL" id="GLD62778.1"/>
    </source>
</evidence>
<reference evidence="1" key="1">
    <citation type="submission" date="2022-08" db="EMBL/GenBank/DDBJ databases">
        <title>Genome sequencing of akame (Lates japonicus).</title>
        <authorList>
            <person name="Hashiguchi Y."/>
            <person name="Takahashi H."/>
        </authorList>
    </citation>
    <scope>NUCLEOTIDE SEQUENCE</scope>
    <source>
        <strain evidence="1">Kochi</strain>
    </source>
</reference>
<gene>
    <name evidence="1" type="ORF">AKAME5_001445800</name>
</gene>
<name>A0AAD3RBE7_LATJO</name>
<keyword evidence="2" id="KW-1185">Reference proteome</keyword>
<protein>
    <submittedName>
        <fullName evidence="1">Uncharacterized protein</fullName>
    </submittedName>
</protein>
<dbReference type="AlphaFoldDB" id="A0AAD3RBE7"/>
<evidence type="ECO:0000313" key="2">
    <source>
        <dbReference type="Proteomes" id="UP001279410"/>
    </source>
</evidence>
<organism evidence="1 2">
    <name type="scientific">Lates japonicus</name>
    <name type="common">Japanese lates</name>
    <dbReference type="NCBI Taxonomy" id="270547"/>
    <lineage>
        <taxon>Eukaryota</taxon>
        <taxon>Metazoa</taxon>
        <taxon>Chordata</taxon>
        <taxon>Craniata</taxon>
        <taxon>Vertebrata</taxon>
        <taxon>Euteleostomi</taxon>
        <taxon>Actinopterygii</taxon>
        <taxon>Neopterygii</taxon>
        <taxon>Teleostei</taxon>
        <taxon>Neoteleostei</taxon>
        <taxon>Acanthomorphata</taxon>
        <taxon>Carangaria</taxon>
        <taxon>Carangaria incertae sedis</taxon>
        <taxon>Centropomidae</taxon>
        <taxon>Lates</taxon>
    </lineage>
</organism>
<dbReference type="Gene3D" id="3.30.70.1820">
    <property type="entry name" value="L1 transposable element, RRM domain"/>
    <property type="match status" value="1"/>
</dbReference>
<accession>A0AAD3RBE7</accession>
<dbReference type="PANTHER" id="PTHR11505">
    <property type="entry name" value="L1 TRANSPOSABLE ELEMENT-RELATED"/>
    <property type="match status" value="1"/>
</dbReference>
<dbReference type="Proteomes" id="UP001279410">
    <property type="component" value="Unassembled WGS sequence"/>
</dbReference>
<sequence length="151" mass="17224">MKRQVLDNTTSLEKFQQKLALLEDHNRRNNVRITGISTGREGNNTIAFLQEMLPKWIPSLGNKTIEIEKTHRIYGPHAKGNIPQSMILRLLRHGDCNAILNGAREVTKNAPIQDASRSLCFYADYSAHMSQHRKALRAYRSLYGKRASHLS</sequence>
<dbReference type="EMBL" id="BRZM01000055">
    <property type="protein sequence ID" value="GLD62778.1"/>
    <property type="molecule type" value="Genomic_DNA"/>
</dbReference>
<comment type="caution">
    <text evidence="1">The sequence shown here is derived from an EMBL/GenBank/DDBJ whole genome shotgun (WGS) entry which is preliminary data.</text>
</comment>